<evidence type="ECO:0000313" key="2">
    <source>
        <dbReference type="EMBL" id="KAG9507287.1"/>
    </source>
</evidence>
<keyword evidence="3" id="KW-1185">Reference proteome</keyword>
<name>A0A9P8DSC7_9HYPO</name>
<feature type="region of interest" description="Disordered" evidence="1">
    <location>
        <begin position="1"/>
        <end position="34"/>
    </location>
</feature>
<sequence length="82" mass="9189">MESGHDDNEDDGYHGHHEHVLHSPNSSESSPEVEEALIRQMQFVRGSLTTKMVASQLTLQSLVSIKLEDLAETDRTNVFQVV</sequence>
<accession>A0A9P8DSC7</accession>
<proteinExistence type="predicted"/>
<dbReference type="KEGG" id="fmu:J7337_000837"/>
<gene>
    <name evidence="2" type="ORF">J7337_000837</name>
</gene>
<evidence type="ECO:0000256" key="1">
    <source>
        <dbReference type="SAM" id="MobiDB-lite"/>
    </source>
</evidence>
<feature type="compositionally biased region" description="Basic and acidic residues" evidence="1">
    <location>
        <begin position="1"/>
        <end position="21"/>
    </location>
</feature>
<reference evidence="2" key="1">
    <citation type="journal article" date="2021" name="Mol. Plant Microbe Interact.">
        <title>Telomere to telomere genome assembly of Fusarium musae F31, causal agent of crown rot disease of banana.</title>
        <authorList>
            <person name="Degradi L."/>
            <person name="Tava V."/>
            <person name="Kunova A."/>
            <person name="Cortesi P."/>
            <person name="Saracchi M."/>
            <person name="Pasquali M."/>
        </authorList>
    </citation>
    <scope>NUCLEOTIDE SEQUENCE</scope>
    <source>
        <strain evidence="2">F31</strain>
    </source>
</reference>
<protein>
    <submittedName>
        <fullName evidence="2">Uncharacterized protein</fullName>
    </submittedName>
</protein>
<dbReference type="EMBL" id="JAHBCI010000001">
    <property type="protein sequence ID" value="KAG9507287.1"/>
    <property type="molecule type" value="Genomic_DNA"/>
</dbReference>
<organism evidence="2 3">
    <name type="scientific">Fusarium musae</name>
    <dbReference type="NCBI Taxonomy" id="1042133"/>
    <lineage>
        <taxon>Eukaryota</taxon>
        <taxon>Fungi</taxon>
        <taxon>Dikarya</taxon>
        <taxon>Ascomycota</taxon>
        <taxon>Pezizomycotina</taxon>
        <taxon>Sordariomycetes</taxon>
        <taxon>Hypocreomycetidae</taxon>
        <taxon>Hypocreales</taxon>
        <taxon>Nectriaceae</taxon>
        <taxon>Fusarium</taxon>
    </lineage>
</organism>
<comment type="caution">
    <text evidence="2">The sequence shown here is derived from an EMBL/GenBank/DDBJ whole genome shotgun (WGS) entry which is preliminary data.</text>
</comment>
<dbReference type="AlphaFoldDB" id="A0A9P8DSC7"/>
<evidence type="ECO:0000313" key="3">
    <source>
        <dbReference type="Proteomes" id="UP000827133"/>
    </source>
</evidence>
<dbReference type="RefSeq" id="XP_044686286.1">
    <property type="nucleotide sequence ID" value="XM_044818584.1"/>
</dbReference>
<dbReference type="Proteomes" id="UP000827133">
    <property type="component" value="Unassembled WGS sequence"/>
</dbReference>
<dbReference type="GeneID" id="68308694"/>